<dbReference type="PROSITE" id="PS00723">
    <property type="entry name" value="POLYPRENYL_SYNTHASE_1"/>
    <property type="match status" value="1"/>
</dbReference>
<dbReference type="GO" id="GO:0046872">
    <property type="term" value="F:metal ion binding"/>
    <property type="evidence" value="ECO:0007669"/>
    <property type="project" value="UniProtKB-KW"/>
</dbReference>
<protein>
    <submittedName>
        <fullName evidence="7">Polyprenyl synthetase family protein</fullName>
    </submittedName>
</protein>
<dbReference type="PROSITE" id="PS00444">
    <property type="entry name" value="POLYPRENYL_SYNTHASE_2"/>
    <property type="match status" value="1"/>
</dbReference>
<gene>
    <name evidence="7" type="ORF">GQN54_03305</name>
</gene>
<dbReference type="InterPro" id="IPR000092">
    <property type="entry name" value="Polyprenyl_synt"/>
</dbReference>
<dbReference type="GO" id="GO:0008299">
    <property type="term" value="P:isoprenoid biosynthetic process"/>
    <property type="evidence" value="ECO:0007669"/>
    <property type="project" value="InterPro"/>
</dbReference>
<dbReference type="CDD" id="cd00685">
    <property type="entry name" value="Trans_IPPS_HT"/>
    <property type="match status" value="1"/>
</dbReference>
<dbReference type="Pfam" id="PF00348">
    <property type="entry name" value="polyprenyl_synt"/>
    <property type="match status" value="1"/>
</dbReference>
<reference evidence="7 8" key="1">
    <citation type="submission" date="2019-12" db="EMBL/GenBank/DDBJ databases">
        <authorList>
            <person name="Zhao J."/>
        </authorList>
    </citation>
    <scope>NUCLEOTIDE SEQUENCE [LARGE SCALE GENOMIC DNA]</scope>
    <source>
        <strain evidence="7 8">S-15</strain>
    </source>
</reference>
<dbReference type="RefSeq" id="WP_160631968.1">
    <property type="nucleotide sequence ID" value="NZ_WWNE01000004.1"/>
</dbReference>
<name>A0A6N9NIV5_9FLAO</name>
<evidence type="ECO:0000256" key="2">
    <source>
        <dbReference type="ARBA" id="ARBA00006706"/>
    </source>
</evidence>
<dbReference type="Gene3D" id="1.10.600.10">
    <property type="entry name" value="Farnesyl Diphosphate Synthase"/>
    <property type="match status" value="1"/>
</dbReference>
<evidence type="ECO:0000256" key="6">
    <source>
        <dbReference type="RuleBase" id="RU004466"/>
    </source>
</evidence>
<keyword evidence="4" id="KW-0479">Metal-binding</keyword>
<keyword evidence="8" id="KW-1185">Reference proteome</keyword>
<comment type="similarity">
    <text evidence="2 6">Belongs to the FPP/GGPP synthase family.</text>
</comment>
<proteinExistence type="inferred from homology"/>
<comment type="caution">
    <text evidence="7">The sequence shown here is derived from an EMBL/GenBank/DDBJ whole genome shotgun (WGS) entry which is preliminary data.</text>
</comment>
<dbReference type="PANTHER" id="PTHR12001:SF85">
    <property type="entry name" value="SHORT CHAIN ISOPRENYL DIPHOSPHATE SYNTHASE"/>
    <property type="match status" value="1"/>
</dbReference>
<accession>A0A6N9NIV5</accession>
<evidence type="ECO:0000313" key="7">
    <source>
        <dbReference type="EMBL" id="NBG65127.1"/>
    </source>
</evidence>
<comment type="cofactor">
    <cofactor evidence="1">
        <name>Mg(2+)</name>
        <dbReference type="ChEBI" id="CHEBI:18420"/>
    </cofactor>
</comment>
<evidence type="ECO:0000256" key="5">
    <source>
        <dbReference type="ARBA" id="ARBA00022842"/>
    </source>
</evidence>
<dbReference type="SFLD" id="SFLDS00005">
    <property type="entry name" value="Isoprenoid_Synthase_Type_I"/>
    <property type="match status" value="1"/>
</dbReference>
<evidence type="ECO:0000313" key="8">
    <source>
        <dbReference type="Proteomes" id="UP000470771"/>
    </source>
</evidence>
<dbReference type="InterPro" id="IPR033749">
    <property type="entry name" value="Polyprenyl_synt_CS"/>
</dbReference>
<dbReference type="SUPFAM" id="SSF48576">
    <property type="entry name" value="Terpenoid synthases"/>
    <property type="match status" value="1"/>
</dbReference>
<evidence type="ECO:0000256" key="1">
    <source>
        <dbReference type="ARBA" id="ARBA00001946"/>
    </source>
</evidence>
<sequence>MLSFKQAFLEVEKFIAEADFSGNPTELYDPISYSMNLGGKRVRPATLLMVADIFEANKLDALHAAMGVEVFHNFTLVHDDIMDEAPLRRGQDTVYKKWNRDIAILSGDVMFVKAVDYFLKLQPAEKMGRVLRVFNKTAAEVCDGQQMDMNFETTEEVSIPQYLRMIELKTAVLLAASLKIGAIIGKASEEDADNIYEFGKNVGIAFQLQDDYLDAYADPRSFGKRVGGDIIANKKTYLLLEAMNLANEEQKLELKSCLDGELSDDDKVNRVKAVYDQLKIPQLSQLKMKTYFDRGMEALTKVNVAQEKKQPLMDIAEELMYRNI</sequence>
<dbReference type="InterPro" id="IPR008949">
    <property type="entry name" value="Isoprenoid_synthase_dom_sf"/>
</dbReference>
<keyword evidence="3 6" id="KW-0808">Transferase</keyword>
<evidence type="ECO:0000256" key="4">
    <source>
        <dbReference type="ARBA" id="ARBA00022723"/>
    </source>
</evidence>
<dbReference type="Proteomes" id="UP000470771">
    <property type="component" value="Unassembled WGS sequence"/>
</dbReference>
<organism evidence="7 8">
    <name type="scientific">Acidiluteibacter ferrifornacis</name>
    <dbReference type="NCBI Taxonomy" id="2692424"/>
    <lineage>
        <taxon>Bacteria</taxon>
        <taxon>Pseudomonadati</taxon>
        <taxon>Bacteroidota</taxon>
        <taxon>Flavobacteriia</taxon>
        <taxon>Flavobacteriales</taxon>
        <taxon>Cryomorphaceae</taxon>
        <taxon>Acidiluteibacter</taxon>
    </lineage>
</organism>
<dbReference type="SFLD" id="SFLDG01017">
    <property type="entry name" value="Polyprenyl_Transferase_Like"/>
    <property type="match status" value="1"/>
</dbReference>
<dbReference type="PANTHER" id="PTHR12001">
    <property type="entry name" value="GERANYLGERANYL PYROPHOSPHATE SYNTHASE"/>
    <property type="match status" value="1"/>
</dbReference>
<dbReference type="GO" id="GO:0004659">
    <property type="term" value="F:prenyltransferase activity"/>
    <property type="evidence" value="ECO:0007669"/>
    <property type="project" value="InterPro"/>
</dbReference>
<dbReference type="AlphaFoldDB" id="A0A6N9NIV5"/>
<dbReference type="EMBL" id="WWNE01000004">
    <property type="protein sequence ID" value="NBG65127.1"/>
    <property type="molecule type" value="Genomic_DNA"/>
</dbReference>
<keyword evidence="5" id="KW-0460">Magnesium</keyword>
<evidence type="ECO:0000256" key="3">
    <source>
        <dbReference type="ARBA" id="ARBA00022679"/>
    </source>
</evidence>